<proteinExistence type="predicted"/>
<dbReference type="AlphaFoldDB" id="A0A0E9QE81"/>
<reference evidence="1" key="2">
    <citation type="journal article" date="2015" name="Fish Shellfish Immunol.">
        <title>Early steps in the European eel (Anguilla anguilla)-Vibrio vulnificus interaction in the gills: Role of the RtxA13 toxin.</title>
        <authorList>
            <person name="Callol A."/>
            <person name="Pajuelo D."/>
            <person name="Ebbesson L."/>
            <person name="Teles M."/>
            <person name="MacKenzie S."/>
            <person name="Amaro C."/>
        </authorList>
    </citation>
    <scope>NUCLEOTIDE SEQUENCE</scope>
</reference>
<name>A0A0E9QE81_ANGAN</name>
<sequence length="39" mass="4560">MVTFITYNLTPGKYYRTMLPKNGLEFQGQPMSHPFLPKL</sequence>
<dbReference type="EMBL" id="GBXM01093937">
    <property type="protein sequence ID" value="JAH14640.1"/>
    <property type="molecule type" value="Transcribed_RNA"/>
</dbReference>
<accession>A0A0E9QE81</accession>
<organism evidence="1">
    <name type="scientific">Anguilla anguilla</name>
    <name type="common">European freshwater eel</name>
    <name type="synonym">Muraena anguilla</name>
    <dbReference type="NCBI Taxonomy" id="7936"/>
    <lineage>
        <taxon>Eukaryota</taxon>
        <taxon>Metazoa</taxon>
        <taxon>Chordata</taxon>
        <taxon>Craniata</taxon>
        <taxon>Vertebrata</taxon>
        <taxon>Euteleostomi</taxon>
        <taxon>Actinopterygii</taxon>
        <taxon>Neopterygii</taxon>
        <taxon>Teleostei</taxon>
        <taxon>Anguilliformes</taxon>
        <taxon>Anguillidae</taxon>
        <taxon>Anguilla</taxon>
    </lineage>
</organism>
<reference evidence="1" key="1">
    <citation type="submission" date="2014-11" db="EMBL/GenBank/DDBJ databases">
        <authorList>
            <person name="Amaro Gonzalez C."/>
        </authorList>
    </citation>
    <scope>NUCLEOTIDE SEQUENCE</scope>
</reference>
<protein>
    <submittedName>
        <fullName evidence="1">Uncharacterized protein</fullName>
    </submittedName>
</protein>
<evidence type="ECO:0000313" key="1">
    <source>
        <dbReference type="EMBL" id="JAH14640.1"/>
    </source>
</evidence>